<organism evidence="6 7">
    <name type="scientific">Pelomonas baiyunensis</name>
    <dbReference type="NCBI Taxonomy" id="3299026"/>
    <lineage>
        <taxon>Bacteria</taxon>
        <taxon>Pseudomonadati</taxon>
        <taxon>Pseudomonadota</taxon>
        <taxon>Betaproteobacteria</taxon>
        <taxon>Burkholderiales</taxon>
        <taxon>Sphaerotilaceae</taxon>
        <taxon>Roseateles</taxon>
    </lineage>
</organism>
<dbReference type="InterPro" id="IPR000595">
    <property type="entry name" value="cNMP-bd_dom"/>
</dbReference>
<keyword evidence="2" id="KW-0238">DNA-binding</keyword>
<dbReference type="InterPro" id="IPR036390">
    <property type="entry name" value="WH_DNA-bd_sf"/>
</dbReference>
<dbReference type="PANTHER" id="PTHR24567">
    <property type="entry name" value="CRP FAMILY TRANSCRIPTIONAL REGULATORY PROTEIN"/>
    <property type="match status" value="1"/>
</dbReference>
<dbReference type="SMART" id="SM00419">
    <property type="entry name" value="HTH_CRP"/>
    <property type="match status" value="1"/>
</dbReference>
<dbReference type="InterPro" id="IPR014710">
    <property type="entry name" value="RmlC-like_jellyroll"/>
</dbReference>
<keyword evidence="7" id="KW-1185">Reference proteome</keyword>
<dbReference type="EMBL" id="JBIGIB010000007">
    <property type="protein sequence ID" value="MFG6469060.1"/>
    <property type="molecule type" value="Genomic_DNA"/>
</dbReference>
<sequence>MLAPFNTAQFLRTQPLFADVDQAALQRLAAACRLLQVNRGQPVLWAGQACDAFFIVVRGQVRLYMTAPNGNEKVIEIVNAGQAFAEALVFLERPCPVHAQALCDGVVLQVPRQALMAELQLDAQFALRMLSGMSRRLHGLVQDVQASALQSGQQRVVGYLLRDVDPAQPGPAVVSLPAAKATVASLLSITPEYFSRVLHDLEDAGLLAIDKRDIHLRDPNALARHVAHPG</sequence>
<evidence type="ECO:0000256" key="3">
    <source>
        <dbReference type="ARBA" id="ARBA00023163"/>
    </source>
</evidence>
<dbReference type="InterPro" id="IPR050397">
    <property type="entry name" value="Env_Response_Regulators"/>
</dbReference>
<dbReference type="Gene3D" id="1.10.10.10">
    <property type="entry name" value="Winged helix-like DNA-binding domain superfamily/Winged helix DNA-binding domain"/>
    <property type="match status" value="1"/>
</dbReference>
<name>A0ABW7H4A4_9BURK</name>
<dbReference type="Pfam" id="PF00027">
    <property type="entry name" value="cNMP_binding"/>
    <property type="match status" value="1"/>
</dbReference>
<dbReference type="CDD" id="cd00038">
    <property type="entry name" value="CAP_ED"/>
    <property type="match status" value="1"/>
</dbReference>
<dbReference type="Pfam" id="PF13545">
    <property type="entry name" value="HTH_Crp_2"/>
    <property type="match status" value="1"/>
</dbReference>
<evidence type="ECO:0000313" key="6">
    <source>
        <dbReference type="EMBL" id="MFG6469060.1"/>
    </source>
</evidence>
<dbReference type="SUPFAM" id="SSF51206">
    <property type="entry name" value="cAMP-binding domain-like"/>
    <property type="match status" value="1"/>
</dbReference>
<evidence type="ECO:0000256" key="1">
    <source>
        <dbReference type="ARBA" id="ARBA00023015"/>
    </source>
</evidence>
<protein>
    <submittedName>
        <fullName evidence="6">Crp/Fnr family transcriptional regulator</fullName>
    </submittedName>
</protein>
<reference evidence="6 7" key="1">
    <citation type="submission" date="2024-08" db="EMBL/GenBank/DDBJ databases">
        <authorList>
            <person name="Lu H."/>
        </authorList>
    </citation>
    <scope>NUCLEOTIDE SEQUENCE [LARGE SCALE GENOMIC DNA]</scope>
    <source>
        <strain evidence="6 7">BYS87W</strain>
    </source>
</reference>
<dbReference type="InterPro" id="IPR036388">
    <property type="entry name" value="WH-like_DNA-bd_sf"/>
</dbReference>
<dbReference type="RefSeq" id="WP_394387338.1">
    <property type="nucleotide sequence ID" value="NZ_JBIGIB010000007.1"/>
</dbReference>
<keyword evidence="1" id="KW-0805">Transcription regulation</keyword>
<dbReference type="SUPFAM" id="SSF46785">
    <property type="entry name" value="Winged helix' DNA-binding domain"/>
    <property type="match status" value="1"/>
</dbReference>
<keyword evidence="3" id="KW-0804">Transcription</keyword>
<comment type="caution">
    <text evidence="6">The sequence shown here is derived from an EMBL/GenBank/DDBJ whole genome shotgun (WGS) entry which is preliminary data.</text>
</comment>
<dbReference type="PROSITE" id="PS50042">
    <property type="entry name" value="CNMP_BINDING_3"/>
    <property type="match status" value="1"/>
</dbReference>
<gene>
    <name evidence="6" type="ORF">ACG01O_20720</name>
</gene>
<feature type="domain" description="HTH crp-type" evidence="5">
    <location>
        <begin position="150"/>
        <end position="220"/>
    </location>
</feature>
<dbReference type="PANTHER" id="PTHR24567:SF74">
    <property type="entry name" value="HTH-TYPE TRANSCRIPTIONAL REGULATOR ARCR"/>
    <property type="match status" value="1"/>
</dbReference>
<dbReference type="InterPro" id="IPR012318">
    <property type="entry name" value="HTH_CRP"/>
</dbReference>
<evidence type="ECO:0000259" key="5">
    <source>
        <dbReference type="PROSITE" id="PS51063"/>
    </source>
</evidence>
<feature type="domain" description="Cyclic nucleotide-binding" evidence="4">
    <location>
        <begin position="16"/>
        <end position="136"/>
    </location>
</feature>
<dbReference type="Gene3D" id="2.60.120.10">
    <property type="entry name" value="Jelly Rolls"/>
    <property type="match status" value="1"/>
</dbReference>
<accession>A0ABW7H4A4</accession>
<dbReference type="SMART" id="SM00100">
    <property type="entry name" value="cNMP"/>
    <property type="match status" value="1"/>
</dbReference>
<dbReference type="InterPro" id="IPR018490">
    <property type="entry name" value="cNMP-bd_dom_sf"/>
</dbReference>
<evidence type="ECO:0000256" key="2">
    <source>
        <dbReference type="ARBA" id="ARBA00023125"/>
    </source>
</evidence>
<evidence type="ECO:0000313" key="7">
    <source>
        <dbReference type="Proteomes" id="UP001606303"/>
    </source>
</evidence>
<dbReference type="PROSITE" id="PS51063">
    <property type="entry name" value="HTH_CRP_2"/>
    <property type="match status" value="1"/>
</dbReference>
<evidence type="ECO:0000259" key="4">
    <source>
        <dbReference type="PROSITE" id="PS50042"/>
    </source>
</evidence>
<proteinExistence type="predicted"/>
<dbReference type="Proteomes" id="UP001606303">
    <property type="component" value="Unassembled WGS sequence"/>
</dbReference>